<organism evidence="3 4">
    <name type="scientific">Planosporangium flavigriseum</name>
    <dbReference type="NCBI Taxonomy" id="373681"/>
    <lineage>
        <taxon>Bacteria</taxon>
        <taxon>Bacillati</taxon>
        <taxon>Actinomycetota</taxon>
        <taxon>Actinomycetes</taxon>
        <taxon>Micromonosporales</taxon>
        <taxon>Micromonosporaceae</taxon>
        <taxon>Planosporangium</taxon>
    </lineage>
</organism>
<dbReference type="SUPFAM" id="SSF54197">
    <property type="entry name" value="HIT-like"/>
    <property type="match status" value="1"/>
</dbReference>
<evidence type="ECO:0000313" key="4">
    <source>
        <dbReference type="Proteomes" id="UP000653674"/>
    </source>
</evidence>
<dbReference type="Pfam" id="PF01230">
    <property type="entry name" value="HIT"/>
    <property type="match status" value="1"/>
</dbReference>
<dbReference type="EMBL" id="BONU01000017">
    <property type="protein sequence ID" value="GIG74384.1"/>
    <property type="molecule type" value="Genomic_DNA"/>
</dbReference>
<proteinExistence type="predicted"/>
<feature type="short sequence motif" description="Histidine triad motif" evidence="1">
    <location>
        <begin position="121"/>
        <end position="125"/>
    </location>
</feature>
<accession>A0A8J3LN41</accession>
<dbReference type="Proteomes" id="UP000653674">
    <property type="component" value="Unassembled WGS sequence"/>
</dbReference>
<name>A0A8J3LN41_9ACTN</name>
<dbReference type="GO" id="GO:0003824">
    <property type="term" value="F:catalytic activity"/>
    <property type="evidence" value="ECO:0007669"/>
    <property type="project" value="InterPro"/>
</dbReference>
<protein>
    <recommendedName>
        <fullName evidence="2">HIT domain-containing protein</fullName>
    </recommendedName>
</protein>
<evidence type="ECO:0000313" key="3">
    <source>
        <dbReference type="EMBL" id="GIG74384.1"/>
    </source>
</evidence>
<reference evidence="3" key="1">
    <citation type="submission" date="2021-01" db="EMBL/GenBank/DDBJ databases">
        <title>Whole genome shotgun sequence of Planosporangium flavigriseum NBRC 105377.</title>
        <authorList>
            <person name="Komaki H."/>
            <person name="Tamura T."/>
        </authorList>
    </citation>
    <scope>NUCLEOTIDE SEQUENCE</scope>
    <source>
        <strain evidence="3">NBRC 105377</strain>
    </source>
</reference>
<dbReference type="InterPro" id="IPR036265">
    <property type="entry name" value="HIT-like_sf"/>
</dbReference>
<dbReference type="Gene3D" id="3.30.428.10">
    <property type="entry name" value="HIT-like"/>
    <property type="match status" value="1"/>
</dbReference>
<dbReference type="InterPro" id="IPR011146">
    <property type="entry name" value="HIT-like"/>
</dbReference>
<keyword evidence="4" id="KW-1185">Reference proteome</keyword>
<sequence length="149" mass="17366">MALYQLENFRVPEQLADMQALERDGICIFCPEHLTADEKHPVLHETEHWVVTNNKYPYVNTRLHLLLVPRAHVEDLLDLEPAARNEYWSVLEWIRDTYGLMFYSIGSRNGDFRYTGSSIAHVHVHVVVGDVDDPEHDGVRFKMSHRPES</sequence>
<dbReference type="AlphaFoldDB" id="A0A8J3LN41"/>
<dbReference type="PROSITE" id="PS51084">
    <property type="entry name" value="HIT_2"/>
    <property type="match status" value="1"/>
</dbReference>
<comment type="caution">
    <text evidence="3">The sequence shown here is derived from an EMBL/GenBank/DDBJ whole genome shotgun (WGS) entry which is preliminary data.</text>
</comment>
<evidence type="ECO:0000259" key="2">
    <source>
        <dbReference type="PROSITE" id="PS51084"/>
    </source>
</evidence>
<dbReference type="RefSeq" id="WP_168079003.1">
    <property type="nucleotide sequence ID" value="NZ_BAAAQJ010000009.1"/>
</dbReference>
<gene>
    <name evidence="3" type="ORF">Pfl04_27880</name>
</gene>
<evidence type="ECO:0000256" key="1">
    <source>
        <dbReference type="PROSITE-ProRule" id="PRU00464"/>
    </source>
</evidence>
<feature type="domain" description="HIT" evidence="2">
    <location>
        <begin position="28"/>
        <end position="136"/>
    </location>
</feature>